<dbReference type="Gene3D" id="1.20.1510.10">
    <property type="entry name" value="Cation efflux protein transmembrane domain"/>
    <property type="match status" value="1"/>
</dbReference>
<dbReference type="GO" id="GO:0005886">
    <property type="term" value="C:plasma membrane"/>
    <property type="evidence" value="ECO:0007669"/>
    <property type="project" value="TreeGrafter"/>
</dbReference>
<evidence type="ECO:0000256" key="4">
    <source>
        <dbReference type="ARBA" id="ARBA00022692"/>
    </source>
</evidence>
<dbReference type="SUPFAM" id="SSF161111">
    <property type="entry name" value="Cation efflux protein transmembrane domain-like"/>
    <property type="match status" value="1"/>
</dbReference>
<name>H5SHK4_9BACT</name>
<dbReference type="SUPFAM" id="SSF160240">
    <property type="entry name" value="Cation efflux protein cytoplasmic domain-like"/>
    <property type="match status" value="1"/>
</dbReference>
<dbReference type="InterPro" id="IPR058533">
    <property type="entry name" value="Cation_efflux_TM"/>
</dbReference>
<dbReference type="GO" id="GO:0005385">
    <property type="term" value="F:zinc ion transmembrane transporter activity"/>
    <property type="evidence" value="ECO:0007669"/>
    <property type="project" value="TreeGrafter"/>
</dbReference>
<gene>
    <name evidence="12" type="ORF">HGMM_F29C06C23</name>
</gene>
<keyword evidence="5" id="KW-0864">Zinc transport</keyword>
<sequence length="314" mass="34198">MAAHHHDHHIAGDLRSLAIALGITAGIAAIQFIGSILSASLALLSDSVHMVVDVSSLAIAYLSLRLAQRRTAQHQLTFGWRRVEILAALVNGLVLLVLCGLIAWEAVERITTPRAIHTTPMLITATIGALANGAAWYVLRGTSHLTTRSAYLHVLNDLLSSLVVIVGGIAMSLSGWTLLDPLLSIAITVFIARSGIGIIRRAIRILMESAPAHLDVERVRAVLQDHPDVRNVHDLHLWQIGATSHAMSAHVVVTTTADRDQALRDLRTMLKDEFGIQHATLQLEGEQFAKSHDCRGCEDHDPFTSNDERPHPTH</sequence>
<feature type="transmembrane region" description="Helical" evidence="9">
    <location>
        <begin position="85"/>
        <end position="104"/>
    </location>
</feature>
<evidence type="ECO:0000256" key="6">
    <source>
        <dbReference type="ARBA" id="ARBA00022989"/>
    </source>
</evidence>
<protein>
    <submittedName>
        <fullName evidence="12">Cation efflux system protein, CDF family</fullName>
    </submittedName>
</protein>
<evidence type="ECO:0000256" key="2">
    <source>
        <dbReference type="ARBA" id="ARBA00008873"/>
    </source>
</evidence>
<dbReference type="InterPro" id="IPR027470">
    <property type="entry name" value="Cation_efflux_CTD"/>
</dbReference>
<feature type="transmembrane region" description="Helical" evidence="9">
    <location>
        <begin position="17"/>
        <end position="41"/>
    </location>
</feature>
<dbReference type="Pfam" id="PF16916">
    <property type="entry name" value="ZT_dimer"/>
    <property type="match status" value="1"/>
</dbReference>
<proteinExistence type="inferred from homology"/>
<feature type="transmembrane region" description="Helical" evidence="9">
    <location>
        <begin position="47"/>
        <end position="64"/>
    </location>
</feature>
<keyword evidence="7" id="KW-0406">Ion transport</keyword>
<evidence type="ECO:0000256" key="1">
    <source>
        <dbReference type="ARBA" id="ARBA00004141"/>
    </source>
</evidence>
<dbReference type="InterPro" id="IPR002524">
    <property type="entry name" value="Cation_efflux"/>
</dbReference>
<dbReference type="InterPro" id="IPR036837">
    <property type="entry name" value="Cation_efflux_CTD_sf"/>
</dbReference>
<keyword evidence="6 9" id="KW-1133">Transmembrane helix</keyword>
<dbReference type="EMBL" id="AP011722">
    <property type="protein sequence ID" value="BAL55640.1"/>
    <property type="molecule type" value="Genomic_DNA"/>
</dbReference>
<comment type="subcellular location">
    <subcellularLocation>
        <location evidence="1">Membrane</location>
        <topology evidence="1">Multi-pass membrane protein</topology>
    </subcellularLocation>
</comment>
<feature type="domain" description="Cation efflux protein transmembrane" evidence="10">
    <location>
        <begin position="18"/>
        <end position="207"/>
    </location>
</feature>
<dbReference type="NCBIfam" id="TIGR01297">
    <property type="entry name" value="CDF"/>
    <property type="match status" value="1"/>
</dbReference>
<evidence type="ECO:0000256" key="5">
    <source>
        <dbReference type="ARBA" id="ARBA00022906"/>
    </source>
</evidence>
<dbReference type="Pfam" id="PF01545">
    <property type="entry name" value="Cation_efflux"/>
    <property type="match status" value="1"/>
</dbReference>
<comment type="similarity">
    <text evidence="2">Belongs to the cation diffusion facilitator (CDF) transporter (TC 2.A.4) family. SLC30A subfamily.</text>
</comment>
<organism evidence="12">
    <name type="scientific">uncultured Bacteroidota bacterium</name>
    <dbReference type="NCBI Taxonomy" id="152509"/>
    <lineage>
        <taxon>Bacteria</taxon>
        <taxon>Pseudomonadati</taxon>
        <taxon>Bacteroidota</taxon>
        <taxon>environmental samples</taxon>
    </lineage>
</organism>
<feature type="domain" description="Cation efflux protein cytoplasmic" evidence="11">
    <location>
        <begin position="212"/>
        <end position="284"/>
    </location>
</feature>
<dbReference type="AlphaFoldDB" id="H5SHK4"/>
<feature type="transmembrane region" description="Helical" evidence="9">
    <location>
        <begin position="116"/>
        <end position="139"/>
    </location>
</feature>
<evidence type="ECO:0000313" key="12">
    <source>
        <dbReference type="EMBL" id="BAL55640.1"/>
    </source>
</evidence>
<keyword evidence="3" id="KW-0813">Transport</keyword>
<dbReference type="PANTHER" id="PTHR11562">
    <property type="entry name" value="CATION EFFLUX PROTEIN/ ZINC TRANSPORTER"/>
    <property type="match status" value="1"/>
</dbReference>
<reference evidence="12" key="2">
    <citation type="journal article" date="2012" name="PLoS ONE">
        <title>A Deeply Branching Thermophilic Bacterium with an Ancient Acetyl-CoA Pathway Dominates a Subsurface Ecosystem.</title>
        <authorList>
            <person name="Takami H."/>
            <person name="Noguchi H."/>
            <person name="Takaki Y."/>
            <person name="Uchiyama I."/>
            <person name="Toyoda A."/>
            <person name="Nishi S."/>
            <person name="Chee G.-J."/>
            <person name="Arai W."/>
            <person name="Nunoura T."/>
            <person name="Itoh T."/>
            <person name="Hattori M."/>
            <person name="Takai K."/>
        </authorList>
    </citation>
    <scope>NUCLEOTIDE SEQUENCE</scope>
</reference>
<dbReference type="InterPro" id="IPR050681">
    <property type="entry name" value="CDF/SLC30A"/>
</dbReference>
<evidence type="ECO:0000256" key="7">
    <source>
        <dbReference type="ARBA" id="ARBA00023065"/>
    </source>
</evidence>
<keyword evidence="8 9" id="KW-0472">Membrane</keyword>
<dbReference type="PANTHER" id="PTHR11562:SF17">
    <property type="entry name" value="RE54080P-RELATED"/>
    <property type="match status" value="1"/>
</dbReference>
<evidence type="ECO:0000259" key="10">
    <source>
        <dbReference type="Pfam" id="PF01545"/>
    </source>
</evidence>
<accession>H5SHK4</accession>
<dbReference type="InterPro" id="IPR027469">
    <property type="entry name" value="Cation_efflux_TMD_sf"/>
</dbReference>
<feature type="transmembrane region" description="Helical" evidence="9">
    <location>
        <begin position="182"/>
        <end position="199"/>
    </location>
</feature>
<evidence type="ECO:0000259" key="11">
    <source>
        <dbReference type="Pfam" id="PF16916"/>
    </source>
</evidence>
<keyword evidence="5" id="KW-0862">Zinc</keyword>
<evidence type="ECO:0000256" key="9">
    <source>
        <dbReference type="SAM" id="Phobius"/>
    </source>
</evidence>
<keyword evidence="4 9" id="KW-0812">Transmembrane</keyword>
<evidence type="ECO:0000256" key="8">
    <source>
        <dbReference type="ARBA" id="ARBA00023136"/>
    </source>
</evidence>
<feature type="transmembrane region" description="Helical" evidence="9">
    <location>
        <begin position="151"/>
        <end position="176"/>
    </location>
</feature>
<evidence type="ECO:0000256" key="3">
    <source>
        <dbReference type="ARBA" id="ARBA00022448"/>
    </source>
</evidence>
<reference evidence="12" key="1">
    <citation type="journal article" date="2005" name="Environ. Microbiol.">
        <title>Genetic and functional properties of uncultivated thermophilic crenarchaeotes from a subsurface gold mine as revealed by analysis of genome fragments.</title>
        <authorList>
            <person name="Nunoura T."/>
            <person name="Hirayama H."/>
            <person name="Takami H."/>
            <person name="Oida H."/>
            <person name="Nishi S."/>
            <person name="Shimamura S."/>
            <person name="Suzuki Y."/>
            <person name="Inagaki F."/>
            <person name="Takai K."/>
            <person name="Nealson K.H."/>
            <person name="Horikoshi K."/>
        </authorList>
    </citation>
    <scope>NUCLEOTIDE SEQUENCE</scope>
</reference>